<comment type="similarity">
    <text evidence="1">Belongs to the GST superfamily.</text>
</comment>
<keyword evidence="5" id="KW-1185">Reference proteome</keyword>
<organism evidence="4 5">
    <name type="scientific">Orrella daihaiensis</name>
    <dbReference type="NCBI Taxonomy" id="2782176"/>
    <lineage>
        <taxon>Bacteria</taxon>
        <taxon>Pseudomonadati</taxon>
        <taxon>Pseudomonadota</taxon>
        <taxon>Betaproteobacteria</taxon>
        <taxon>Burkholderiales</taxon>
        <taxon>Alcaligenaceae</taxon>
        <taxon>Orrella</taxon>
    </lineage>
</organism>
<dbReference type="SUPFAM" id="SSF52833">
    <property type="entry name" value="Thioredoxin-like"/>
    <property type="match status" value="1"/>
</dbReference>
<reference evidence="4 5" key="1">
    <citation type="submission" date="2020-11" db="EMBL/GenBank/DDBJ databases">
        <title>Algicoccus daihaiensis sp.nov., isolated from Daihai Lake in Inner Mongolia.</title>
        <authorList>
            <person name="Kai J."/>
        </authorList>
    </citation>
    <scope>NUCLEOTIDE SEQUENCE [LARGE SCALE GENOMIC DNA]</scope>
    <source>
        <strain evidence="5">f23</strain>
    </source>
</reference>
<dbReference type="Gene3D" id="1.20.1050.10">
    <property type="match status" value="1"/>
</dbReference>
<dbReference type="Proteomes" id="UP000831607">
    <property type="component" value="Chromosome"/>
</dbReference>
<evidence type="ECO:0000313" key="4">
    <source>
        <dbReference type="EMBL" id="UOD50913.1"/>
    </source>
</evidence>
<proteinExistence type="inferred from homology"/>
<dbReference type="CDD" id="cd00570">
    <property type="entry name" value="GST_N_family"/>
    <property type="match status" value="1"/>
</dbReference>
<dbReference type="PANTHER" id="PTHR44188">
    <property type="entry name" value="GDAP1, ISOFORM A"/>
    <property type="match status" value="1"/>
</dbReference>
<evidence type="ECO:0000313" key="5">
    <source>
        <dbReference type="Proteomes" id="UP000831607"/>
    </source>
</evidence>
<evidence type="ECO:0000259" key="3">
    <source>
        <dbReference type="PROSITE" id="PS50404"/>
    </source>
</evidence>
<dbReference type="InterPro" id="IPR036249">
    <property type="entry name" value="Thioredoxin-like_sf"/>
</dbReference>
<name>A0ABY4ALU0_9BURK</name>
<keyword evidence="2" id="KW-0175">Coiled coil</keyword>
<dbReference type="RefSeq" id="WP_243479327.1">
    <property type="nucleotide sequence ID" value="NZ_CP063982.1"/>
</dbReference>
<dbReference type="InterPro" id="IPR036282">
    <property type="entry name" value="Glutathione-S-Trfase_C_sf"/>
</dbReference>
<evidence type="ECO:0000256" key="1">
    <source>
        <dbReference type="ARBA" id="ARBA00007409"/>
    </source>
</evidence>
<feature type="coiled-coil region" evidence="2">
    <location>
        <begin position="142"/>
        <end position="169"/>
    </location>
</feature>
<dbReference type="PROSITE" id="PS50404">
    <property type="entry name" value="GST_NTER"/>
    <property type="match status" value="1"/>
</dbReference>
<dbReference type="InterPro" id="IPR004045">
    <property type="entry name" value="Glutathione_S-Trfase_N"/>
</dbReference>
<protein>
    <submittedName>
        <fullName evidence="4">Glutathione S-transferase family protein</fullName>
    </submittedName>
</protein>
<feature type="domain" description="GST N-terminal" evidence="3">
    <location>
        <begin position="8"/>
        <end position="90"/>
    </location>
</feature>
<gene>
    <name evidence="4" type="ORF">DHf2319_03045</name>
</gene>
<sequence length="270" mass="30930">MTNPNPVLNLLLYHAASSYYSMIARYALTLSGQPFESHMMDIHKKREQLQPWYAAINPAMTVPTLVHDGQVLGSSDLILQYLVNRFPATWFETDASEAGRTHVQQLVDLHYQFAVERLTFNAIMQKLPPVRIMFPVLLRKACRELEQQLNQANQDAAVAIQQKLELNRQRLAYFAEPLAARQAKQIELAKQLINTYPDSPQGPWLFGKLPSRADVVLLVFLARLNSVGLNNESVVPPELSAWFQQKTQTQAFVDADVWVKFHPWRLLTHR</sequence>
<dbReference type="SUPFAM" id="SSF47616">
    <property type="entry name" value="GST C-terminal domain-like"/>
    <property type="match status" value="1"/>
</dbReference>
<dbReference type="EMBL" id="CP063982">
    <property type="protein sequence ID" value="UOD50913.1"/>
    <property type="molecule type" value="Genomic_DNA"/>
</dbReference>
<dbReference type="Pfam" id="PF13417">
    <property type="entry name" value="GST_N_3"/>
    <property type="match status" value="1"/>
</dbReference>
<dbReference type="PANTHER" id="PTHR44188:SF1">
    <property type="entry name" value="GDAP1, ISOFORM A"/>
    <property type="match status" value="1"/>
</dbReference>
<evidence type="ECO:0000256" key="2">
    <source>
        <dbReference type="SAM" id="Coils"/>
    </source>
</evidence>
<dbReference type="Gene3D" id="3.40.30.10">
    <property type="entry name" value="Glutaredoxin"/>
    <property type="match status" value="1"/>
</dbReference>
<accession>A0ABY4ALU0</accession>